<dbReference type="Pfam" id="PF13646">
    <property type="entry name" value="HEAT_2"/>
    <property type="match status" value="1"/>
</dbReference>
<evidence type="ECO:0000313" key="2">
    <source>
        <dbReference type="Proteomes" id="UP000003811"/>
    </source>
</evidence>
<dbReference type="AlphaFoldDB" id="A0A8T8C8I1"/>
<gene>
    <name evidence="1" type="ORF">PMA4326_026585</name>
</gene>
<dbReference type="GeneID" id="64468307"/>
<sequence>MSDPNGENFLLVIATDPNSSEARKIAAIKGLGELGSQEALDALLELGAQAGDDPATLAAIEAVGRASRSPEKA</sequence>
<reference evidence="1 2" key="1">
    <citation type="journal article" date="2011" name="PLoS Pathog.">
        <title>Dynamic evolution of pathogenicity revealed by sequencing and comparative genomics of 19 Pseudomonas syringae isolates.</title>
        <authorList>
            <person name="Baltrus D.A."/>
            <person name="Nishimura M.T."/>
            <person name="Romanchuk A."/>
            <person name="Chang J.H."/>
            <person name="Mukhtar M.S."/>
            <person name="Cherkis K."/>
            <person name="Roach J."/>
            <person name="Grant S.R."/>
            <person name="Jones C.D."/>
            <person name="Dangl J.L."/>
        </authorList>
    </citation>
    <scope>NUCLEOTIDE SEQUENCE [LARGE SCALE GENOMIC DNA]</scope>
    <source>
        <strain evidence="1 2">ES4326</strain>
    </source>
</reference>
<dbReference type="Proteomes" id="UP000003811">
    <property type="component" value="Chromosome"/>
</dbReference>
<protein>
    <recommendedName>
        <fullName evidence="3">HEAT repeat domain-containing protein</fullName>
    </recommendedName>
</protein>
<name>A0A8T8C8I1_PSEYM</name>
<dbReference type="EMBL" id="CP047260">
    <property type="protein sequence ID" value="QHE99831.1"/>
    <property type="molecule type" value="Genomic_DNA"/>
</dbReference>
<accession>A0A8T8C8I1</accession>
<evidence type="ECO:0008006" key="3">
    <source>
        <dbReference type="Google" id="ProtNLM"/>
    </source>
</evidence>
<proteinExistence type="predicted"/>
<dbReference type="RefSeq" id="WP_054079574.1">
    <property type="nucleotide sequence ID" value="NZ_CP047260.1"/>
</dbReference>
<evidence type="ECO:0000313" key="1">
    <source>
        <dbReference type="EMBL" id="QHE99831.1"/>
    </source>
</evidence>
<organism evidence="1 2">
    <name type="scientific">Pseudomonas syringae pv. maculicola str. ES4326</name>
    <dbReference type="NCBI Taxonomy" id="629265"/>
    <lineage>
        <taxon>Bacteria</taxon>
        <taxon>Pseudomonadati</taxon>
        <taxon>Pseudomonadota</taxon>
        <taxon>Gammaproteobacteria</taxon>
        <taxon>Pseudomonadales</taxon>
        <taxon>Pseudomonadaceae</taxon>
        <taxon>Pseudomonas</taxon>
    </lineage>
</organism>